<protein>
    <submittedName>
        <fullName evidence="3">Uncharacterized protein</fullName>
    </submittedName>
</protein>
<comment type="caution">
    <text evidence="3">The sequence shown here is derived from an EMBL/GenBank/DDBJ whole genome shotgun (WGS) entry which is preliminary data.</text>
</comment>
<dbReference type="EMBL" id="BMSA01000043">
    <property type="protein sequence ID" value="GGT93719.1"/>
    <property type="molecule type" value="Genomic_DNA"/>
</dbReference>
<proteinExistence type="predicted"/>
<keyword evidence="4" id="KW-1185">Reference proteome</keyword>
<evidence type="ECO:0000313" key="4">
    <source>
        <dbReference type="Proteomes" id="UP000646776"/>
    </source>
</evidence>
<keyword evidence="2" id="KW-0812">Transmembrane</keyword>
<feature type="region of interest" description="Disordered" evidence="1">
    <location>
        <begin position="486"/>
        <end position="510"/>
    </location>
</feature>
<keyword evidence="2" id="KW-1133">Transmembrane helix</keyword>
<evidence type="ECO:0000256" key="1">
    <source>
        <dbReference type="SAM" id="MobiDB-lite"/>
    </source>
</evidence>
<organism evidence="3 4">
    <name type="scientific">Streptomyces phaeofaciens</name>
    <dbReference type="NCBI Taxonomy" id="68254"/>
    <lineage>
        <taxon>Bacteria</taxon>
        <taxon>Bacillati</taxon>
        <taxon>Actinomycetota</taxon>
        <taxon>Actinomycetes</taxon>
        <taxon>Kitasatosporales</taxon>
        <taxon>Streptomycetaceae</taxon>
        <taxon>Streptomyces</taxon>
    </lineage>
</organism>
<dbReference type="Proteomes" id="UP000646776">
    <property type="component" value="Unassembled WGS sequence"/>
</dbReference>
<accession>A0A918HPU6</accession>
<name>A0A918HPU6_9ACTN</name>
<evidence type="ECO:0000256" key="2">
    <source>
        <dbReference type="SAM" id="Phobius"/>
    </source>
</evidence>
<feature type="compositionally biased region" description="Pro residues" evidence="1">
    <location>
        <begin position="490"/>
        <end position="499"/>
    </location>
</feature>
<evidence type="ECO:0000313" key="3">
    <source>
        <dbReference type="EMBL" id="GGT93719.1"/>
    </source>
</evidence>
<dbReference type="AlphaFoldDB" id="A0A918HPU6"/>
<feature type="transmembrane region" description="Helical" evidence="2">
    <location>
        <begin position="390"/>
        <end position="416"/>
    </location>
</feature>
<reference evidence="3" key="2">
    <citation type="submission" date="2020-09" db="EMBL/GenBank/DDBJ databases">
        <authorList>
            <person name="Sun Q."/>
            <person name="Ohkuma M."/>
        </authorList>
    </citation>
    <scope>NUCLEOTIDE SEQUENCE</scope>
    <source>
        <strain evidence="3">JCM 4125</strain>
    </source>
</reference>
<dbReference type="RefSeq" id="WP_189717913.1">
    <property type="nucleotide sequence ID" value="NZ_BMSA01000043.1"/>
</dbReference>
<sequence>MSPAEPHGFVFRAPWYVCARGGYDRFDARAASPALQKYDVPEFVARLVADPRDSLCFEPADDVWSYHVPVALADRGPGRARFATHQVVRTRLRKLYQPSHQRYYAVVVELFCERPGLPRPQSAQGLEVGLVMRRRQVDMSAKPAVLRALTRKLTAQLLAAQGGSGPVGDVFRSESEDVLWADLAHREHFEQANAPLLDQVVVKEEVQGWVPRGTGGSWRPTGPTDGELLDGEEELPMWQLPSRSGDCDGDPPPQRSLWFGLVPVTSGDHDDAGARKLDDHSVYELRTFVRRVPRPGHEHCPAATWLSEPTEPFRLASFYDPEGTKNRRISITLPDLRALAARAAGPSGPGGVAVTTPPGSQLSFAQNGEIPKSGSVGGTTPRVCTFALELFMIVAFFLFSLFLPIVVFAFQLWWLLALRFCLPPSVQAVLALKAFFTGSTTTAQMTQVERLSFDALIGPGTGDRLQAASDRFAASDLDDFVEVVAGPETTPAPVPPRPEPPVKDPLCGGG</sequence>
<reference evidence="3" key="1">
    <citation type="journal article" date="2014" name="Int. J. Syst. Evol. Microbiol.">
        <title>Complete genome sequence of Corynebacterium casei LMG S-19264T (=DSM 44701T), isolated from a smear-ripened cheese.</title>
        <authorList>
            <consortium name="US DOE Joint Genome Institute (JGI-PGF)"/>
            <person name="Walter F."/>
            <person name="Albersmeier A."/>
            <person name="Kalinowski J."/>
            <person name="Ruckert C."/>
        </authorList>
    </citation>
    <scope>NUCLEOTIDE SEQUENCE</scope>
    <source>
        <strain evidence="3">JCM 4125</strain>
    </source>
</reference>
<gene>
    <name evidence="3" type="ORF">GCM10010226_84460</name>
</gene>
<keyword evidence="2" id="KW-0472">Membrane</keyword>